<dbReference type="NCBIfam" id="TIGR00797">
    <property type="entry name" value="matE"/>
    <property type="match status" value="1"/>
</dbReference>
<sequence>MARAGEKSQNRLLKMVQDGLPMTLGQQLRLTVQLSIPAIISQLSSILMQFIDASMVGSLGAEASASIGLVSTTTWLFMGLTSACATGFFVQVSHLLGAKDNATARDVLRQSIVMCMIFSCILVVIGCAVSGPLPRWLGGDETIHRDASLYFLIFMLSLPAMQLNVLASGMLRSSGNMYTPSALNILMCFLDVVFNFFLIFPTRTVSVLGLDITMPGAGLGVSGAALGTALAAIVVAALLMKELCLKSPELRLTHEKGSFRPTRACFSNAIGIALPMGCERVVMCGAQIMSTIIVAPLGTVAIAANSFAITAESLCYMPGYGISNAATTLVGQSIGARRRDLTWRFAHISVLMGMAVMALMGVVMYAGAPLIMGIMTPDAEVMALGARILRIEAFAEPMYAASIVAYGVFVGAGDTLIPSIMNLGSIWAVRLSLAAFLAPEYGLEGVWIAMCVELCFRGIIFLTRLYRKKWLK</sequence>
<keyword evidence="4" id="KW-1003">Cell membrane</keyword>
<keyword evidence="8 10" id="KW-0472">Membrane</keyword>
<feature type="transmembrane region" description="Helical" evidence="10">
    <location>
        <begin position="111"/>
        <end position="131"/>
    </location>
</feature>
<gene>
    <name evidence="11" type="ORF">IAC23_05935</name>
</gene>
<evidence type="ECO:0000256" key="6">
    <source>
        <dbReference type="ARBA" id="ARBA00022989"/>
    </source>
</evidence>
<keyword evidence="6 10" id="KW-1133">Transmembrane helix</keyword>
<organism evidence="11 12">
    <name type="scientific">Candidatus Cryptobacteroides merdavium</name>
    <dbReference type="NCBI Taxonomy" id="2840769"/>
    <lineage>
        <taxon>Bacteria</taxon>
        <taxon>Pseudomonadati</taxon>
        <taxon>Bacteroidota</taxon>
        <taxon>Bacteroidia</taxon>
        <taxon>Bacteroidales</taxon>
        <taxon>Candidatus Cryptobacteroides</taxon>
    </lineage>
</organism>
<evidence type="ECO:0000256" key="5">
    <source>
        <dbReference type="ARBA" id="ARBA00022692"/>
    </source>
</evidence>
<dbReference type="InterPro" id="IPR050222">
    <property type="entry name" value="MATE_MdtK"/>
</dbReference>
<keyword evidence="5 10" id="KW-0812">Transmembrane</keyword>
<dbReference type="GO" id="GO:0006811">
    <property type="term" value="P:monoatomic ion transport"/>
    <property type="evidence" value="ECO:0007669"/>
    <property type="project" value="UniProtKB-KW"/>
</dbReference>
<dbReference type="CDD" id="cd13137">
    <property type="entry name" value="MATE_NorM_like"/>
    <property type="match status" value="1"/>
</dbReference>
<evidence type="ECO:0000256" key="8">
    <source>
        <dbReference type="ARBA" id="ARBA00023136"/>
    </source>
</evidence>
<dbReference type="EMBL" id="JADIMO010000073">
    <property type="protein sequence ID" value="MBO8445215.1"/>
    <property type="molecule type" value="Genomic_DNA"/>
</dbReference>
<dbReference type="GO" id="GO:0015297">
    <property type="term" value="F:antiporter activity"/>
    <property type="evidence" value="ECO:0007669"/>
    <property type="project" value="UniProtKB-KW"/>
</dbReference>
<dbReference type="InterPro" id="IPR002528">
    <property type="entry name" value="MATE_fam"/>
</dbReference>
<dbReference type="InterPro" id="IPR048279">
    <property type="entry name" value="MdtK-like"/>
</dbReference>
<evidence type="ECO:0000256" key="7">
    <source>
        <dbReference type="ARBA" id="ARBA00023065"/>
    </source>
</evidence>
<proteinExistence type="predicted"/>
<feature type="transmembrane region" description="Helical" evidence="10">
    <location>
        <begin position="445"/>
        <end position="466"/>
    </location>
</feature>
<dbReference type="Pfam" id="PF01554">
    <property type="entry name" value="MatE"/>
    <property type="match status" value="2"/>
</dbReference>
<evidence type="ECO:0000256" key="10">
    <source>
        <dbReference type="SAM" id="Phobius"/>
    </source>
</evidence>
<comment type="subcellular location">
    <subcellularLocation>
        <location evidence="1">Cell membrane</location>
        <topology evidence="1">Multi-pass membrane protein</topology>
    </subcellularLocation>
</comment>
<evidence type="ECO:0000313" key="12">
    <source>
        <dbReference type="Proteomes" id="UP000823619"/>
    </source>
</evidence>
<keyword evidence="7" id="KW-0406">Ion transport</keyword>
<feature type="transmembrane region" description="Helical" evidence="10">
    <location>
        <begin position="151"/>
        <end position="171"/>
    </location>
</feature>
<keyword evidence="2" id="KW-0813">Transport</keyword>
<dbReference type="PANTHER" id="PTHR43298:SF2">
    <property type="entry name" value="FMN_FAD EXPORTER YEEO-RELATED"/>
    <property type="match status" value="1"/>
</dbReference>
<accession>A0A9D9H8R0</accession>
<keyword evidence="3" id="KW-0050">Antiport</keyword>
<reference evidence="11" key="1">
    <citation type="submission" date="2020-10" db="EMBL/GenBank/DDBJ databases">
        <authorList>
            <person name="Gilroy R."/>
        </authorList>
    </citation>
    <scope>NUCLEOTIDE SEQUENCE</scope>
    <source>
        <strain evidence="11">D5-748</strain>
    </source>
</reference>
<feature type="transmembrane region" description="Helical" evidence="10">
    <location>
        <begin position="220"/>
        <end position="240"/>
    </location>
</feature>
<evidence type="ECO:0000256" key="4">
    <source>
        <dbReference type="ARBA" id="ARBA00022475"/>
    </source>
</evidence>
<evidence type="ECO:0000256" key="2">
    <source>
        <dbReference type="ARBA" id="ARBA00022448"/>
    </source>
</evidence>
<evidence type="ECO:0000313" key="11">
    <source>
        <dbReference type="EMBL" id="MBO8445215.1"/>
    </source>
</evidence>
<evidence type="ECO:0000256" key="1">
    <source>
        <dbReference type="ARBA" id="ARBA00004651"/>
    </source>
</evidence>
<dbReference type="Proteomes" id="UP000823619">
    <property type="component" value="Unassembled WGS sequence"/>
</dbReference>
<evidence type="ECO:0000256" key="3">
    <source>
        <dbReference type="ARBA" id="ARBA00022449"/>
    </source>
</evidence>
<evidence type="ECO:0000256" key="9">
    <source>
        <dbReference type="ARBA" id="ARBA00031636"/>
    </source>
</evidence>
<dbReference type="AlphaFoldDB" id="A0A9D9H8R0"/>
<reference evidence="11" key="2">
    <citation type="journal article" date="2021" name="PeerJ">
        <title>Extensive microbial diversity within the chicken gut microbiome revealed by metagenomics and culture.</title>
        <authorList>
            <person name="Gilroy R."/>
            <person name="Ravi A."/>
            <person name="Getino M."/>
            <person name="Pursley I."/>
            <person name="Horton D.L."/>
            <person name="Alikhan N.F."/>
            <person name="Baker D."/>
            <person name="Gharbi K."/>
            <person name="Hall N."/>
            <person name="Watson M."/>
            <person name="Adriaenssens E.M."/>
            <person name="Foster-Nyarko E."/>
            <person name="Jarju S."/>
            <person name="Secka A."/>
            <person name="Antonio M."/>
            <person name="Oren A."/>
            <person name="Chaudhuri R.R."/>
            <person name="La Ragione R."/>
            <person name="Hildebrand F."/>
            <person name="Pallen M.J."/>
        </authorList>
    </citation>
    <scope>NUCLEOTIDE SEQUENCE</scope>
    <source>
        <strain evidence="11">D5-748</strain>
    </source>
</reference>
<dbReference type="PANTHER" id="PTHR43298">
    <property type="entry name" value="MULTIDRUG RESISTANCE PROTEIN NORM-RELATED"/>
    <property type="match status" value="1"/>
</dbReference>
<feature type="transmembrane region" description="Helical" evidence="10">
    <location>
        <begin position="63"/>
        <end position="90"/>
    </location>
</feature>
<protein>
    <recommendedName>
        <fullName evidence="9">Multidrug-efflux transporter</fullName>
    </recommendedName>
</protein>
<dbReference type="PIRSF" id="PIRSF006603">
    <property type="entry name" value="DinF"/>
    <property type="match status" value="1"/>
</dbReference>
<feature type="transmembrane region" description="Helical" evidence="10">
    <location>
        <begin position="30"/>
        <end position="51"/>
    </location>
</feature>
<comment type="caution">
    <text evidence="11">The sequence shown here is derived from an EMBL/GenBank/DDBJ whole genome shotgun (WGS) entry which is preliminary data.</text>
</comment>
<dbReference type="GO" id="GO:0005886">
    <property type="term" value="C:plasma membrane"/>
    <property type="evidence" value="ECO:0007669"/>
    <property type="project" value="UniProtKB-SubCell"/>
</dbReference>
<dbReference type="GO" id="GO:0042910">
    <property type="term" value="F:xenobiotic transmembrane transporter activity"/>
    <property type="evidence" value="ECO:0007669"/>
    <property type="project" value="InterPro"/>
</dbReference>
<feature type="transmembrane region" description="Helical" evidence="10">
    <location>
        <begin position="183"/>
        <end position="200"/>
    </location>
</feature>
<feature type="transmembrane region" description="Helical" evidence="10">
    <location>
        <begin position="345"/>
        <end position="368"/>
    </location>
</feature>
<name>A0A9D9H8R0_9BACT</name>